<sequence>MPMWQLYSVAGNDLRWKLSDGETLIGVVEEPSLALAPQLLQSMPDILRQGSSRLPGNSDASSAKFPVFRTGSGKPVTVKQFSISRALSILGDEDKSVLDTGQGTGRENGFGFQEAVFQKASGKALNAPESFFPASLEKQFSESTSLFQTGSGKTVNISSAGLNRAKALLGLEENGEHETFPGSEKKNDRTSDELFAFRNSFPFVAVEGIASTESTNVSAASLSPFDVKFNSVCPAEELVADFLHCADKPPPIKFHTAGGRSISVSCEALKRARSLLGDLELECLVDETDVADPLFSFSKDKKSVDQASTKKLNSDTPVSLLSAAKGSGSSSLFTSPLRSTLYRKKSLIKTENLVPASNLIKEFDAAAKEKTSRLDHSIPQHGEPLNKNSAAMDLRENGIASEPKLLERPSRGPLVDISNSTGEGFADRNKNFGRKRKHGGSFFSPFKKPRSANIVTPLKRNDSGATNGFSNLAPKLPSQKGKVSVRYPFHVARLYMKEYLGKPPSILSKVESLPDDVRRMNPATAESFVFNDKSCSSGIGVESFLEMLSRSGASMKYVSKKWITNHYKWIVWKLASYERCYSAKFSGKLLTICNVLEELKYRYEREVNYGHRSAVKRILEGDVPPSSMMVLCVSNIYSICDSSDGPQSSLTSTTENGTCAKVELTDGWYSIIAVLDILLSKKLAAGKLFVGQKLRIWGAGLSGWTGPVSALEVSGTTSLLLHINGTYRAHWASRLGFCKGDGIPLSFMSIKDGGGAVPITLVGISRIYPILFRERLSNGGFVVRSERMEAKEMQHFNERRSIVVEGVVSESQRENRDAYIGSDYESKEGARILRILERAAEPELLMAEMTSEQLNLFSSYQAKLEALRQSDLQKSLEKALQAAGLAERDVTPFMRVRVVGLTSKNTPLKCCPKEGLITIWYPTEKQQRELAEGQAFAVTGLTPISSDSSTLYLQTKGSTVKWLPLSPLAIEHFEDFFCPRQSISLSELGEVPMSREFDIAAVVVFVGQLYTEAHQTKQWVFVADGSTAMLDSNDESGTLMAISFTSPCIGTDLFAPINSNLVGSTVCFCNLIKRARDSINNLWVAEATENSTYYLDYDHSHCSHLKDTGASAERWAKISGLGKAGNNLSLQLKKMTDITYLYTPLVIYLQLDALRGYQSVGVLLLNAVLTECPALAALTITLASTLAHLLVANAQAVSLCMPTSNTCRSVPSATNNQYLTLYYATTERRF</sequence>
<dbReference type="InterPro" id="IPR015205">
    <property type="entry name" value="Tower_dom"/>
</dbReference>
<protein>
    <recommendedName>
        <fullName evidence="7">Tower domain-containing protein</fullName>
    </recommendedName>
</protein>
<dbReference type="InterPro" id="IPR015187">
    <property type="entry name" value="BRCA2_OB_1"/>
</dbReference>
<accession>A0ABS8WWI0</accession>
<dbReference type="InterPro" id="IPR002093">
    <property type="entry name" value="BRCA2_repeat"/>
</dbReference>
<evidence type="ECO:0000256" key="1">
    <source>
        <dbReference type="ARBA" id="ARBA00022737"/>
    </source>
</evidence>
<evidence type="ECO:0000256" key="5">
    <source>
        <dbReference type="ARBA" id="ARBA00023204"/>
    </source>
</evidence>
<dbReference type="Pfam" id="PF09169">
    <property type="entry name" value="BRCA-2_helical"/>
    <property type="match status" value="1"/>
</dbReference>
<dbReference type="Pfam" id="PF00634">
    <property type="entry name" value="BRCA2"/>
    <property type="match status" value="2"/>
</dbReference>
<dbReference type="InterPro" id="IPR036315">
    <property type="entry name" value="BRCA2_hlx_sf"/>
</dbReference>
<dbReference type="Proteomes" id="UP000823775">
    <property type="component" value="Unassembled WGS sequence"/>
</dbReference>
<gene>
    <name evidence="8" type="ORF">HAX54_003180</name>
</gene>
<dbReference type="Gene3D" id="2.40.50.140">
    <property type="entry name" value="Nucleic acid-binding proteins"/>
    <property type="match status" value="4"/>
</dbReference>
<dbReference type="PROSITE" id="PS50138">
    <property type="entry name" value="BRCA2_REPEAT"/>
    <property type="match status" value="2"/>
</dbReference>
<dbReference type="CDD" id="cd04493">
    <property type="entry name" value="BRCA2DBD_OB1"/>
    <property type="match status" value="1"/>
</dbReference>
<keyword evidence="2" id="KW-0227">DNA damage</keyword>
<evidence type="ECO:0000256" key="6">
    <source>
        <dbReference type="SAM" id="MobiDB-lite"/>
    </source>
</evidence>
<evidence type="ECO:0000256" key="4">
    <source>
        <dbReference type="ARBA" id="ARBA00023172"/>
    </source>
</evidence>
<evidence type="ECO:0000313" key="8">
    <source>
        <dbReference type="EMBL" id="MCE3215677.1"/>
    </source>
</evidence>
<keyword evidence="9" id="KW-1185">Reference proteome</keyword>
<feature type="region of interest" description="Disordered" evidence="6">
    <location>
        <begin position="409"/>
        <end position="431"/>
    </location>
</feature>
<keyword evidence="5" id="KW-0234">DNA repair</keyword>
<keyword evidence="4" id="KW-0233">DNA recombination</keyword>
<dbReference type="EMBL" id="JACEIK010011444">
    <property type="protein sequence ID" value="MCE3215677.1"/>
    <property type="molecule type" value="Genomic_DNA"/>
</dbReference>
<dbReference type="InterPro" id="IPR012340">
    <property type="entry name" value="NA-bd_OB-fold"/>
</dbReference>
<evidence type="ECO:0000313" key="9">
    <source>
        <dbReference type="Proteomes" id="UP000823775"/>
    </source>
</evidence>
<dbReference type="InterPro" id="IPR015525">
    <property type="entry name" value="BRCA2"/>
</dbReference>
<dbReference type="SUPFAM" id="SSF50249">
    <property type="entry name" value="Nucleic acid-binding proteins"/>
    <property type="match status" value="3"/>
</dbReference>
<comment type="caution">
    <text evidence="8">The sequence shown here is derived from an EMBL/GenBank/DDBJ whole genome shotgun (WGS) entry which is preliminary data.</text>
</comment>
<evidence type="ECO:0000256" key="2">
    <source>
        <dbReference type="ARBA" id="ARBA00022763"/>
    </source>
</evidence>
<dbReference type="SMART" id="SM01341">
    <property type="entry name" value="Tower"/>
    <property type="match status" value="1"/>
</dbReference>
<evidence type="ECO:0000259" key="7">
    <source>
        <dbReference type="SMART" id="SM01341"/>
    </source>
</evidence>
<evidence type="ECO:0000256" key="3">
    <source>
        <dbReference type="ARBA" id="ARBA00023125"/>
    </source>
</evidence>
<dbReference type="Pfam" id="PF09103">
    <property type="entry name" value="BRCA-2_OB1"/>
    <property type="match status" value="1"/>
</dbReference>
<dbReference type="PANTHER" id="PTHR11289">
    <property type="entry name" value="BREAST CANCER TYPE 2 SUSCEPTIBILITY PROTEIN BRCA2"/>
    <property type="match status" value="1"/>
</dbReference>
<keyword evidence="1" id="KW-0677">Repeat</keyword>
<feature type="domain" description="Tower" evidence="7">
    <location>
        <begin position="773"/>
        <end position="814"/>
    </location>
</feature>
<name>A0ABS8WWI0_DATST</name>
<dbReference type="PANTHER" id="PTHR11289:SF0">
    <property type="entry name" value="BREAST CANCER TYPE 2 SUSCEPTIBILITY PROTEIN"/>
    <property type="match status" value="1"/>
</dbReference>
<dbReference type="InterPro" id="IPR015252">
    <property type="entry name" value="BRCA2_hlx"/>
</dbReference>
<organism evidence="8 9">
    <name type="scientific">Datura stramonium</name>
    <name type="common">Jimsonweed</name>
    <name type="synonym">Common thornapple</name>
    <dbReference type="NCBI Taxonomy" id="4076"/>
    <lineage>
        <taxon>Eukaryota</taxon>
        <taxon>Viridiplantae</taxon>
        <taxon>Streptophyta</taxon>
        <taxon>Embryophyta</taxon>
        <taxon>Tracheophyta</taxon>
        <taxon>Spermatophyta</taxon>
        <taxon>Magnoliopsida</taxon>
        <taxon>eudicotyledons</taxon>
        <taxon>Gunneridae</taxon>
        <taxon>Pentapetalae</taxon>
        <taxon>asterids</taxon>
        <taxon>lamiids</taxon>
        <taxon>Solanales</taxon>
        <taxon>Solanaceae</taxon>
        <taxon>Solanoideae</taxon>
        <taxon>Datureae</taxon>
        <taxon>Datura</taxon>
    </lineage>
</organism>
<keyword evidence="3" id="KW-0238">DNA-binding</keyword>
<proteinExistence type="predicted"/>
<dbReference type="SUPFAM" id="SSF81878">
    <property type="entry name" value="BRCA2 tower domain"/>
    <property type="match status" value="1"/>
</dbReference>
<reference evidence="8 9" key="1">
    <citation type="journal article" date="2021" name="BMC Genomics">
        <title>Datura genome reveals duplications of psychoactive alkaloid biosynthetic genes and high mutation rate following tissue culture.</title>
        <authorList>
            <person name="Rajewski A."/>
            <person name="Carter-House D."/>
            <person name="Stajich J."/>
            <person name="Litt A."/>
        </authorList>
    </citation>
    <scope>NUCLEOTIDE SEQUENCE [LARGE SCALE GENOMIC DNA]</scope>
    <source>
        <strain evidence="8">AR-01</strain>
    </source>
</reference>
<dbReference type="SUPFAM" id="SSF81872">
    <property type="entry name" value="BRCA2 helical domain"/>
    <property type="match status" value="1"/>
</dbReference>